<dbReference type="Proteomes" id="UP000321379">
    <property type="component" value="Unassembled WGS sequence"/>
</dbReference>
<protein>
    <submittedName>
        <fullName evidence="1">Uncharacterized protein</fullName>
    </submittedName>
</protein>
<keyword evidence="2" id="KW-1185">Reference proteome</keyword>
<evidence type="ECO:0000313" key="1">
    <source>
        <dbReference type="EMBL" id="TXN30348.1"/>
    </source>
</evidence>
<reference evidence="1 2" key="1">
    <citation type="submission" date="2019-08" db="EMBL/GenBank/DDBJ databases">
        <title>Bacterial whole genome sequence for Glaciihabitans sp. CHu50b-6-2.</title>
        <authorList>
            <person name="Jin L."/>
        </authorList>
    </citation>
    <scope>NUCLEOTIDE SEQUENCE [LARGE SCALE GENOMIC DNA]</scope>
    <source>
        <strain evidence="1 2">CHu50b-6-2</strain>
    </source>
</reference>
<sequence length="112" mass="11917">MRPEAQVHYLSRHTFDPSDSAVAAKAIIEAEMAHRMDLVHQLAVRLSALEATITAVDIARHAAIEAGWTEAQLLELGLGAVENSPSAGRRVARPDDVVVEPAVEAEAESLAG</sequence>
<gene>
    <name evidence="1" type="ORF">FVP33_10055</name>
</gene>
<proteinExistence type="predicted"/>
<accession>A0A5C8UPH9</accession>
<organism evidence="1 2">
    <name type="scientific">Lacisediminihabitans profunda</name>
    <dbReference type="NCBI Taxonomy" id="2594790"/>
    <lineage>
        <taxon>Bacteria</taxon>
        <taxon>Bacillati</taxon>
        <taxon>Actinomycetota</taxon>
        <taxon>Actinomycetes</taxon>
        <taxon>Micrococcales</taxon>
        <taxon>Microbacteriaceae</taxon>
        <taxon>Lacisediminihabitans</taxon>
    </lineage>
</organism>
<name>A0A5C8UPH9_9MICO</name>
<dbReference type="EMBL" id="VRMG01000007">
    <property type="protein sequence ID" value="TXN30348.1"/>
    <property type="molecule type" value="Genomic_DNA"/>
</dbReference>
<comment type="caution">
    <text evidence="1">The sequence shown here is derived from an EMBL/GenBank/DDBJ whole genome shotgun (WGS) entry which is preliminary data.</text>
</comment>
<dbReference type="RefSeq" id="WP_147783532.1">
    <property type="nucleotide sequence ID" value="NZ_VRMG01000007.1"/>
</dbReference>
<evidence type="ECO:0000313" key="2">
    <source>
        <dbReference type="Proteomes" id="UP000321379"/>
    </source>
</evidence>
<dbReference type="AlphaFoldDB" id="A0A5C8UPH9"/>